<reference evidence="6" key="1">
    <citation type="submission" date="2018-06" db="EMBL/GenBank/DDBJ databases">
        <title>Genomic Encyclopedia of Type Strains, Phase IV (KMG-V): Genome sequencing to study the core and pangenomes of soil and plant-associated prokaryotes.</title>
        <authorList>
            <person name="Whitman W."/>
        </authorList>
    </citation>
    <scope>NUCLEOTIDE SEQUENCE [LARGE SCALE GENOMIC DNA]</scope>
    <source>
        <strain evidence="6">MLR2-44</strain>
    </source>
</reference>
<evidence type="ECO:0000256" key="4">
    <source>
        <dbReference type="SAM" id="MobiDB-lite"/>
    </source>
</evidence>
<keyword evidence="2" id="KW-0238">DNA-binding</keyword>
<protein>
    <submittedName>
        <fullName evidence="6">GntR family transcriptional regulator</fullName>
    </submittedName>
</protein>
<dbReference type="SUPFAM" id="SSF64288">
    <property type="entry name" value="Chorismate lyase-like"/>
    <property type="match status" value="1"/>
</dbReference>
<dbReference type="GO" id="GO:0045892">
    <property type="term" value="P:negative regulation of DNA-templated transcription"/>
    <property type="evidence" value="ECO:0007669"/>
    <property type="project" value="TreeGrafter"/>
</dbReference>
<dbReference type="FunFam" id="1.10.10.10:FF:000079">
    <property type="entry name" value="GntR family transcriptional regulator"/>
    <property type="match status" value="1"/>
</dbReference>
<evidence type="ECO:0000313" key="7">
    <source>
        <dbReference type="Proteomes" id="UP000249638"/>
    </source>
</evidence>
<evidence type="ECO:0000256" key="1">
    <source>
        <dbReference type="ARBA" id="ARBA00023015"/>
    </source>
</evidence>
<dbReference type="GO" id="GO:0003700">
    <property type="term" value="F:DNA-binding transcription factor activity"/>
    <property type="evidence" value="ECO:0007669"/>
    <property type="project" value="InterPro"/>
</dbReference>
<evidence type="ECO:0000313" key="6">
    <source>
        <dbReference type="EMBL" id="PZX33896.1"/>
    </source>
</evidence>
<dbReference type="Gene3D" id="1.10.10.10">
    <property type="entry name" value="Winged helix-like DNA-binding domain superfamily/Winged helix DNA-binding domain"/>
    <property type="match status" value="1"/>
</dbReference>
<dbReference type="Pfam" id="PF07702">
    <property type="entry name" value="UTRA"/>
    <property type="match status" value="1"/>
</dbReference>
<dbReference type="Proteomes" id="UP000249638">
    <property type="component" value="Unassembled WGS sequence"/>
</dbReference>
<dbReference type="AlphaFoldDB" id="A0A2W7PFD3"/>
<gene>
    <name evidence="6" type="ORF">C7416_101178</name>
</gene>
<keyword evidence="3" id="KW-0804">Transcription</keyword>
<keyword evidence="7" id="KW-1185">Reference proteome</keyword>
<proteinExistence type="predicted"/>
<dbReference type="CDD" id="cd07377">
    <property type="entry name" value="WHTH_GntR"/>
    <property type="match status" value="1"/>
</dbReference>
<dbReference type="PANTHER" id="PTHR44846:SF1">
    <property type="entry name" value="MANNOSYL-D-GLYCERATE TRANSPORT_METABOLISM SYSTEM REPRESSOR MNGR-RELATED"/>
    <property type="match status" value="1"/>
</dbReference>
<evidence type="ECO:0000256" key="2">
    <source>
        <dbReference type="ARBA" id="ARBA00023125"/>
    </source>
</evidence>
<dbReference type="InterPro" id="IPR036388">
    <property type="entry name" value="WH-like_DNA-bd_sf"/>
</dbReference>
<feature type="domain" description="HTH gntR-type" evidence="5">
    <location>
        <begin position="24"/>
        <end position="92"/>
    </location>
</feature>
<dbReference type="SMART" id="SM00866">
    <property type="entry name" value="UTRA"/>
    <property type="match status" value="1"/>
</dbReference>
<dbReference type="GO" id="GO:0003677">
    <property type="term" value="F:DNA binding"/>
    <property type="evidence" value="ECO:0007669"/>
    <property type="project" value="UniProtKB-KW"/>
</dbReference>
<sequence>MTFRTNALPADSAAAAPASMPTPLPLYTQIKDALRARILDGTYPPHHQMPSESELGASFRASRITVRQALGDLQKEGLIFRIPGKGSFVSRPRAFQNVTSLQGFAEAMSGMGYEILNQVRSLKRVPASSHVAAQLRLREGDPVVEIRRVRLLNREPVSLELTWVPESVGRRLLNADLATRDIFLILENDCGVRLGHADLSVDAILADDELTQALRIEEGAPVLRIERLTHDAQGTPIDYEFLYFRGDAFQYRLRADRHKAAPATSANHTAGRARPRKPASKGKTSA</sequence>
<dbReference type="Gene3D" id="3.40.1410.10">
    <property type="entry name" value="Chorismate lyase-like"/>
    <property type="match status" value="1"/>
</dbReference>
<name>A0A2W7PFD3_9BURK</name>
<comment type="caution">
    <text evidence="6">The sequence shown here is derived from an EMBL/GenBank/DDBJ whole genome shotgun (WGS) entry which is preliminary data.</text>
</comment>
<feature type="region of interest" description="Disordered" evidence="4">
    <location>
        <begin position="260"/>
        <end position="286"/>
    </location>
</feature>
<keyword evidence="1" id="KW-0805">Transcription regulation</keyword>
<dbReference type="PROSITE" id="PS50949">
    <property type="entry name" value="HTH_GNTR"/>
    <property type="match status" value="1"/>
</dbReference>
<organism evidence="6 7">
    <name type="scientific">Cupriavidus phytorum</name>
    <dbReference type="NCBI Taxonomy" id="3024399"/>
    <lineage>
        <taxon>Bacteria</taxon>
        <taxon>Pseudomonadati</taxon>
        <taxon>Pseudomonadota</taxon>
        <taxon>Betaproteobacteria</taxon>
        <taxon>Burkholderiales</taxon>
        <taxon>Burkholderiaceae</taxon>
        <taxon>Cupriavidus</taxon>
    </lineage>
</organism>
<dbReference type="SMART" id="SM00345">
    <property type="entry name" value="HTH_GNTR"/>
    <property type="match status" value="1"/>
</dbReference>
<dbReference type="PRINTS" id="PR00035">
    <property type="entry name" value="HTHGNTR"/>
</dbReference>
<dbReference type="InterPro" id="IPR050679">
    <property type="entry name" value="Bact_HTH_transcr_reg"/>
</dbReference>
<evidence type="ECO:0000256" key="3">
    <source>
        <dbReference type="ARBA" id="ARBA00023163"/>
    </source>
</evidence>
<dbReference type="EMBL" id="QKZN01000001">
    <property type="protein sequence ID" value="PZX33896.1"/>
    <property type="molecule type" value="Genomic_DNA"/>
</dbReference>
<dbReference type="SUPFAM" id="SSF46785">
    <property type="entry name" value="Winged helix' DNA-binding domain"/>
    <property type="match status" value="1"/>
</dbReference>
<dbReference type="InterPro" id="IPR000524">
    <property type="entry name" value="Tscrpt_reg_HTH_GntR"/>
</dbReference>
<accession>A0A2W7PFD3</accession>
<dbReference type="Pfam" id="PF00392">
    <property type="entry name" value="GntR"/>
    <property type="match status" value="1"/>
</dbReference>
<feature type="compositionally biased region" description="Basic residues" evidence="4">
    <location>
        <begin position="271"/>
        <end position="280"/>
    </location>
</feature>
<dbReference type="PANTHER" id="PTHR44846">
    <property type="entry name" value="MANNOSYL-D-GLYCERATE TRANSPORT/METABOLISM SYSTEM REPRESSOR MNGR-RELATED"/>
    <property type="match status" value="1"/>
</dbReference>
<dbReference type="InterPro" id="IPR036390">
    <property type="entry name" value="WH_DNA-bd_sf"/>
</dbReference>
<evidence type="ECO:0000259" key="5">
    <source>
        <dbReference type="PROSITE" id="PS50949"/>
    </source>
</evidence>
<dbReference type="InterPro" id="IPR028978">
    <property type="entry name" value="Chorismate_lyase_/UTRA_dom_sf"/>
</dbReference>
<dbReference type="InterPro" id="IPR011663">
    <property type="entry name" value="UTRA"/>
</dbReference>